<keyword evidence="5" id="KW-0472">Membrane</keyword>
<dbReference type="EMBL" id="KM198929">
    <property type="protein sequence ID" value="AIU44565.1"/>
    <property type="molecule type" value="Genomic_DNA"/>
</dbReference>
<dbReference type="InterPro" id="IPR001469">
    <property type="entry name" value="ATP_synth_F1_dsu/esu"/>
</dbReference>
<dbReference type="InterPro" id="IPR036771">
    <property type="entry name" value="ATPsynth_dsu/esu_N"/>
</dbReference>
<dbReference type="AlphaFoldDB" id="A0A097PB66"/>
<dbReference type="HAMAP" id="MF_00530">
    <property type="entry name" value="ATP_synth_epsil_bac"/>
    <property type="match status" value="1"/>
</dbReference>
<keyword evidence="3" id="KW-0813">Transport</keyword>
<gene>
    <name evidence="9" type="primary">atpE</name>
</gene>
<dbReference type="SUPFAM" id="SSF51344">
    <property type="entry name" value="Epsilon subunit of F1F0-ATP synthase N-terminal domain"/>
    <property type="match status" value="1"/>
</dbReference>
<sequence length="132" mass="14509">MSLDVRVIAPNKVIWDKKAEEVILPSQSGMLGILTSHAPLYTALNTGVMKVRNETGWTSIVVMGGFVEVEKNEVLVLVNAGEYVDEIDISTAKKDVEKALETFNSAEAPKEKEEAAEFLKYAQARLKAVVDK</sequence>
<accession>A0A097PB66</accession>
<evidence type="ECO:0000256" key="3">
    <source>
        <dbReference type="ARBA" id="ARBA00022448"/>
    </source>
</evidence>
<comment type="subcellular location">
    <subcellularLocation>
        <location evidence="1">Membrane</location>
        <topology evidence="1">Peripheral membrane protein</topology>
    </subcellularLocation>
</comment>
<reference evidence="9" key="2">
    <citation type="submission" date="2014-07" db="EMBL/GenBank/DDBJ databases">
        <authorList>
            <person name="David S.R."/>
            <person name="Jackson C.J."/>
            <person name="Adrian R.-P."/>
        </authorList>
    </citation>
    <scope>NUCLEOTIDE SEQUENCE</scope>
    <source>
        <strain evidence="9">NIES-763</strain>
    </source>
</reference>
<protein>
    <submittedName>
        <fullName evidence="9">ATP synthase CF1 epsilon subunit</fullName>
    </submittedName>
</protein>
<dbReference type="PANTHER" id="PTHR13822">
    <property type="entry name" value="ATP SYNTHASE DELTA/EPSILON CHAIN"/>
    <property type="match status" value="1"/>
</dbReference>
<evidence type="ECO:0000313" key="9">
    <source>
        <dbReference type="EMBL" id="AIU44565.1"/>
    </source>
</evidence>
<feature type="domain" description="ATP synthase F1 complex delta/epsilon subunit N-terminal" evidence="8">
    <location>
        <begin position="3"/>
        <end position="79"/>
    </location>
</feature>
<dbReference type="Pfam" id="PF02823">
    <property type="entry name" value="ATP-synt_DE_N"/>
    <property type="match status" value="1"/>
</dbReference>
<dbReference type="InterPro" id="IPR020546">
    <property type="entry name" value="ATP_synth_F1_dsu/esu_N"/>
</dbReference>
<evidence type="ECO:0000256" key="6">
    <source>
        <dbReference type="ARBA" id="ARBA00023196"/>
    </source>
</evidence>
<evidence type="ECO:0000256" key="7">
    <source>
        <dbReference type="ARBA" id="ARBA00023310"/>
    </source>
</evidence>
<geneLocation type="plastid" evidence="9"/>
<dbReference type="CDD" id="cd12152">
    <property type="entry name" value="F1-ATPase_delta"/>
    <property type="match status" value="1"/>
</dbReference>
<dbReference type="PANTHER" id="PTHR13822:SF10">
    <property type="entry name" value="ATP SYNTHASE EPSILON CHAIN, CHLOROPLASTIC"/>
    <property type="match status" value="1"/>
</dbReference>
<evidence type="ECO:0000256" key="2">
    <source>
        <dbReference type="ARBA" id="ARBA00005712"/>
    </source>
</evidence>
<keyword evidence="7" id="KW-0066">ATP synthesis</keyword>
<reference evidence="9" key="1">
    <citation type="journal article" date="2014" name="Mol. Phylogenet. Evol.">
        <title>Nucleotide substitution analyses of the glaucophyte Cyanophora suggest an ancestrally lower mutation rate in plastid vs mitochondrial DNA for the Archaeplastida.</title>
        <authorList>
            <person name="Smith D.R."/>
            <person name="Jackson C.J."/>
            <person name="Reyes-Prieto A."/>
        </authorList>
    </citation>
    <scope>NUCLEOTIDE SEQUENCE</scope>
    <source>
        <strain evidence="9">NIES-763</strain>
    </source>
</reference>
<keyword evidence="6" id="KW-0139">CF(1)</keyword>
<dbReference type="NCBIfam" id="TIGR01216">
    <property type="entry name" value="ATP_synt_epsi"/>
    <property type="match status" value="1"/>
</dbReference>
<name>A0A097PB66_CYAPA</name>
<evidence type="ECO:0000259" key="8">
    <source>
        <dbReference type="Pfam" id="PF02823"/>
    </source>
</evidence>
<comment type="similarity">
    <text evidence="2">Belongs to the ATPase epsilon chain family.</text>
</comment>
<proteinExistence type="inferred from homology"/>
<evidence type="ECO:0000256" key="5">
    <source>
        <dbReference type="ARBA" id="ARBA00023136"/>
    </source>
</evidence>
<organism evidence="9">
    <name type="scientific">Cyanophora paradoxa</name>
    <dbReference type="NCBI Taxonomy" id="2762"/>
    <lineage>
        <taxon>Eukaryota</taxon>
        <taxon>Glaucocystophyceae</taxon>
        <taxon>Cyanophorales</taxon>
        <taxon>Cyanophoraceae</taxon>
        <taxon>Cyanophora</taxon>
    </lineage>
</organism>
<keyword evidence="9" id="KW-0934">Plastid</keyword>
<dbReference type="Gene3D" id="2.60.15.10">
    <property type="entry name" value="F0F1 ATP synthase delta/epsilon subunit, N-terminal"/>
    <property type="match status" value="1"/>
</dbReference>
<keyword evidence="4" id="KW-0406">Ion transport</keyword>
<evidence type="ECO:0000256" key="4">
    <source>
        <dbReference type="ARBA" id="ARBA00023065"/>
    </source>
</evidence>
<dbReference type="GO" id="GO:0046933">
    <property type="term" value="F:proton-transporting ATP synthase activity, rotational mechanism"/>
    <property type="evidence" value="ECO:0007669"/>
    <property type="project" value="InterPro"/>
</dbReference>
<evidence type="ECO:0000256" key="1">
    <source>
        <dbReference type="ARBA" id="ARBA00004170"/>
    </source>
</evidence>
<dbReference type="GO" id="GO:0045259">
    <property type="term" value="C:proton-transporting ATP synthase complex"/>
    <property type="evidence" value="ECO:0007669"/>
    <property type="project" value="UniProtKB-KW"/>
</dbReference>